<keyword evidence="2" id="KW-1185">Reference proteome</keyword>
<reference evidence="1 2" key="1">
    <citation type="journal article" date="2001" name="Science">
        <title>The genome of the natural genetic engineer Agrobacterium tumefaciens C58.</title>
        <authorList>
            <person name="Wood D.W."/>
            <person name="Setubal J.C."/>
            <person name="Kaul R."/>
            <person name="Monks D.E."/>
            <person name="Kitajima J.P."/>
            <person name="Okura V.K."/>
            <person name="Zhou Y."/>
            <person name="Chen L."/>
            <person name="Wood G.E."/>
            <person name="Almeida N.F.Jr."/>
            <person name="Woo L."/>
            <person name="Chen Y."/>
            <person name="Paulsen I.T."/>
            <person name="Eisen J.A."/>
            <person name="Karp P.D."/>
            <person name="Bovee D.Sr."/>
            <person name="Chapman P."/>
            <person name="Clendenning J."/>
            <person name="Deatherage G."/>
            <person name="Gillet W."/>
            <person name="Grant C."/>
            <person name="Kutyavin T."/>
            <person name="Levy R."/>
            <person name="Li M.J."/>
            <person name="McClelland E."/>
            <person name="Palmieri A."/>
            <person name="Raymond C."/>
            <person name="Rouse G."/>
            <person name="Saenphimmachak C."/>
            <person name="Wu Z."/>
            <person name="Romero P."/>
            <person name="Gordon D."/>
            <person name="Zhang S."/>
            <person name="Yoo H."/>
            <person name="Tao Y."/>
            <person name="Biddle P."/>
            <person name="Jung M."/>
            <person name="Krespan W."/>
            <person name="Perry M."/>
            <person name="Gordon-Kamm B."/>
            <person name="Liao L."/>
            <person name="Kim S."/>
            <person name="Hendrick C."/>
            <person name="Zhao Z.Y."/>
            <person name="Dolan M."/>
            <person name="Chumley F."/>
            <person name="Tingey S.V."/>
            <person name="Tomb J.F."/>
            <person name="Gordon M.P."/>
            <person name="Olson M.V."/>
            <person name="Nester E.W."/>
        </authorList>
    </citation>
    <scope>NUCLEOTIDE SEQUENCE [LARGE SCALE GENOMIC DNA]</scope>
    <source>
        <strain evidence="2">C58 / ATCC 33970</strain>
    </source>
</reference>
<dbReference type="PIR" id="G97411">
    <property type="entry name" value="G97411"/>
</dbReference>
<dbReference type="OrthoDB" id="8443385at2"/>
<dbReference type="InterPro" id="IPR018742">
    <property type="entry name" value="DUF2290"/>
</dbReference>
<evidence type="ECO:0000313" key="2">
    <source>
        <dbReference type="Proteomes" id="UP000000813"/>
    </source>
</evidence>
<dbReference type="BioCyc" id="AGRO:ATU0437-MONOMER"/>
<protein>
    <recommendedName>
        <fullName evidence="3">DUF2290 domain-containing protein</fullName>
    </recommendedName>
</protein>
<dbReference type="EMBL" id="AE007869">
    <property type="protein sequence ID" value="AAK86248.1"/>
    <property type="molecule type" value="Genomic_DNA"/>
</dbReference>
<dbReference type="KEGG" id="atu:Atu0437"/>
<dbReference type="Proteomes" id="UP000000813">
    <property type="component" value="Chromosome circular"/>
</dbReference>
<dbReference type="GeneID" id="1132475"/>
<reference evidence="1 2" key="2">
    <citation type="journal article" date="2001" name="Science">
        <title>Genome sequence of the plant pathogen and biotechnology agent Agrobacterium tumefaciens C58.</title>
        <authorList>
            <person name="Goodner B."/>
            <person name="Hinkle G."/>
            <person name="Gattung S."/>
            <person name="Miller N."/>
            <person name="Blanchard M."/>
            <person name="Qurollo B."/>
            <person name="Goldman B.S."/>
            <person name="Cao Y."/>
            <person name="Askenazi M."/>
            <person name="Halling C."/>
            <person name="Mullin L."/>
            <person name="Houmiel K."/>
            <person name="Gordon J."/>
            <person name="Vaudin M."/>
            <person name="Iartchouk O."/>
            <person name="Epp A."/>
            <person name="Liu F."/>
            <person name="Wollam C."/>
            <person name="Allinger M."/>
            <person name="Doughty D."/>
            <person name="Scott C."/>
            <person name="Lappas C."/>
            <person name="Markelz B."/>
            <person name="Flanagan C."/>
            <person name="Crowell C."/>
            <person name="Gurson J."/>
            <person name="Lomo C."/>
            <person name="Sear C."/>
            <person name="Strub G."/>
            <person name="Cielo C."/>
            <person name="Slater S."/>
        </authorList>
    </citation>
    <scope>NUCLEOTIDE SEQUENCE [LARGE SCALE GENOMIC DNA]</scope>
    <source>
        <strain evidence="2">C58 / ATCC 33970</strain>
    </source>
</reference>
<dbReference type="HOGENOM" id="CLU_1222651_0_0_5"/>
<dbReference type="EnsemblBacteria" id="AAK86248">
    <property type="protein sequence ID" value="AAK86248"/>
    <property type="gene ID" value="Atu0437"/>
</dbReference>
<accession>A9CK99</accession>
<dbReference type="Pfam" id="PF10053">
    <property type="entry name" value="DUF2290"/>
    <property type="match status" value="1"/>
</dbReference>
<evidence type="ECO:0008006" key="3">
    <source>
        <dbReference type="Google" id="ProtNLM"/>
    </source>
</evidence>
<proteinExistence type="predicted"/>
<sequence>MNHLALTSYLGTLAEVGFVNEFRQVVPTRTTNITTIEVGDTSKISGDETGADIAEGSTIHYLACLRQAKYSCILFDGSLVQLKYSTCEGRITNHRYLYFPCPAKLDLRSTADETIYDIVDDACLAGALDAPRLGFMRFDFEPPKREQDRRPPGEHPDAHIHIGIGSCRIPLVSPISVDEFFSFLLKFYYAEFWDHQVHGQSRFREPRTILPLEQGFFHFGWIRPTP</sequence>
<dbReference type="PIR" id="AB2630">
    <property type="entry name" value="AB2630"/>
</dbReference>
<evidence type="ECO:0000313" key="1">
    <source>
        <dbReference type="EMBL" id="AAK86248.1"/>
    </source>
</evidence>
<name>A9CK99_AGRFC</name>
<gene>
    <name evidence="1" type="ordered locus">Atu0437</name>
</gene>
<dbReference type="RefSeq" id="WP_010970893.1">
    <property type="nucleotide sequence ID" value="NC_003062.2"/>
</dbReference>
<dbReference type="AlphaFoldDB" id="A9CK99"/>
<organism evidence="1 2">
    <name type="scientific">Agrobacterium fabrum (strain C58 / ATCC 33970)</name>
    <name type="common">Agrobacterium tumefaciens (strain C58)</name>
    <dbReference type="NCBI Taxonomy" id="176299"/>
    <lineage>
        <taxon>Bacteria</taxon>
        <taxon>Pseudomonadati</taxon>
        <taxon>Pseudomonadota</taxon>
        <taxon>Alphaproteobacteria</taxon>
        <taxon>Hyphomicrobiales</taxon>
        <taxon>Rhizobiaceae</taxon>
        <taxon>Rhizobium/Agrobacterium group</taxon>
        <taxon>Agrobacterium</taxon>
        <taxon>Agrobacterium tumefaciens complex</taxon>
    </lineage>
</organism>
<dbReference type="eggNOG" id="COG5619">
    <property type="taxonomic scope" value="Bacteria"/>
</dbReference>